<evidence type="ECO:0000259" key="2">
    <source>
        <dbReference type="SMART" id="SM01052"/>
    </source>
</evidence>
<dbReference type="RefSeq" id="XP_066075417.1">
    <property type="nucleotide sequence ID" value="XM_066219320.1"/>
</dbReference>
<organism evidence="3 4">
    <name type="scientific">Kwoniella dendrophila CBS 6074</name>
    <dbReference type="NCBI Taxonomy" id="1295534"/>
    <lineage>
        <taxon>Eukaryota</taxon>
        <taxon>Fungi</taxon>
        <taxon>Dikarya</taxon>
        <taxon>Basidiomycota</taxon>
        <taxon>Agaricomycotina</taxon>
        <taxon>Tremellomycetes</taxon>
        <taxon>Tremellales</taxon>
        <taxon>Cryptococcaceae</taxon>
        <taxon>Kwoniella</taxon>
    </lineage>
</organism>
<proteinExistence type="predicted"/>
<dbReference type="PANTHER" id="PTHR24373:SF275">
    <property type="entry name" value="TIR DOMAIN-CONTAINING PROTEIN"/>
    <property type="match status" value="1"/>
</dbReference>
<keyword evidence="1" id="KW-0732">Signal</keyword>
<dbReference type="InterPro" id="IPR050328">
    <property type="entry name" value="Dev_Immune_Receptor"/>
</dbReference>
<evidence type="ECO:0000313" key="4">
    <source>
        <dbReference type="Proteomes" id="UP001355207"/>
    </source>
</evidence>
<dbReference type="GeneID" id="91094237"/>
<accession>A0AAX4JUT7</accession>
<feature type="domain" description="CAP-Gly" evidence="2">
    <location>
        <begin position="1"/>
        <end position="75"/>
    </location>
</feature>
<protein>
    <recommendedName>
        <fullName evidence="2">CAP-Gly domain-containing protein</fullName>
    </recommendedName>
</protein>
<keyword evidence="4" id="KW-1185">Reference proteome</keyword>
<dbReference type="Gene3D" id="2.30.30.190">
    <property type="entry name" value="CAP Gly-rich-like domain"/>
    <property type="match status" value="1"/>
</dbReference>
<dbReference type="AlphaFoldDB" id="A0AAX4JUT7"/>
<evidence type="ECO:0000313" key="3">
    <source>
        <dbReference type="EMBL" id="WWC88654.1"/>
    </source>
</evidence>
<dbReference type="InterPro" id="IPR032675">
    <property type="entry name" value="LRR_dom_sf"/>
</dbReference>
<reference evidence="3 4" key="1">
    <citation type="submission" date="2024-01" db="EMBL/GenBank/DDBJ databases">
        <title>Comparative genomics of Cryptococcus and Kwoniella reveals pathogenesis evolution and contrasting modes of karyotype evolution via chromosome fusion or intercentromeric recombination.</title>
        <authorList>
            <person name="Coelho M.A."/>
            <person name="David-Palma M."/>
            <person name="Shea T."/>
            <person name="Bowers K."/>
            <person name="McGinley-Smith S."/>
            <person name="Mohammad A.W."/>
            <person name="Gnirke A."/>
            <person name="Yurkov A.M."/>
            <person name="Nowrousian M."/>
            <person name="Sun S."/>
            <person name="Cuomo C.A."/>
            <person name="Heitman J."/>
        </authorList>
    </citation>
    <scope>NUCLEOTIDE SEQUENCE [LARGE SCALE GENOMIC DNA]</scope>
    <source>
        <strain evidence="3 4">CBS 6074</strain>
    </source>
</reference>
<dbReference type="Proteomes" id="UP001355207">
    <property type="component" value="Chromosome 4"/>
</dbReference>
<gene>
    <name evidence="3" type="ORF">L201_003567</name>
</gene>
<dbReference type="InterPro" id="IPR036859">
    <property type="entry name" value="CAP-Gly_dom_sf"/>
</dbReference>
<dbReference type="PANTHER" id="PTHR24373">
    <property type="entry name" value="SLIT RELATED LEUCINE-RICH REPEAT NEURONAL PROTEIN"/>
    <property type="match status" value="1"/>
</dbReference>
<dbReference type="EMBL" id="CP144101">
    <property type="protein sequence ID" value="WWC88654.1"/>
    <property type="molecule type" value="Genomic_DNA"/>
</dbReference>
<dbReference type="SUPFAM" id="SSF52047">
    <property type="entry name" value="RNI-like"/>
    <property type="match status" value="1"/>
</dbReference>
<sequence>MGNRYLNSKTLQPLTLRYIGTLPPSSNDVGDQIWLGVEYDDPSNGKGHNGIYKDVQVFQTLEEGSASFLKYNQGLNPLKRGNSLINSIEDRYGEIRPKIIPNIDNETQSQSQITHENESVVLGSSENAIIVQAPNLSSVREKVGKLEKLRNIGFEEEHIDSLGSDEETIEVLKQRMKGLKWLNLSKNLLSSWDQVLEIVDCFQGLEVLTLNHSRIRPIKIELDVKEKEKYIRSFSKIKELHLSNCLLSWDEVCSTTALFPNLEVLHVEANKRLNKLFRRFDDLNNLKELTLGGCPISEWQNIVSTLSNSPKLESLDLSFTSIRTIPSPSLTENDRKLDSLTTLTFLESSISNWSDLDNLSQFALNLHNLRLSVRKTPIPQDTNQEIASGQTMEINQLLSVDDKSLRSICIAEFPNLTMFNSNPITPIERRDSELFYISFVKKRIANNDEKIESWSRYEELCKLHNVSKEINESNEIGKKPKSGLKGRMIKLKIHTEGSNDIQEISILPSARITLLQRKLTKLFGIPVNQFEQIQIWNTTLLDVEKPESGLEKVNKVTCPWEDKEVGWWFESNDEIFVEFVSEDD</sequence>
<name>A0AAX4JUT7_9TREE</name>
<dbReference type="Gene3D" id="3.80.10.10">
    <property type="entry name" value="Ribonuclease Inhibitor"/>
    <property type="match status" value="2"/>
</dbReference>
<dbReference type="SUPFAM" id="SSF74924">
    <property type="entry name" value="Cap-Gly domain"/>
    <property type="match status" value="1"/>
</dbReference>
<dbReference type="SMART" id="SM01052">
    <property type="entry name" value="CAP_GLY"/>
    <property type="match status" value="1"/>
</dbReference>
<dbReference type="Pfam" id="PF01302">
    <property type="entry name" value="CAP_GLY"/>
    <property type="match status" value="1"/>
</dbReference>
<evidence type="ECO:0000256" key="1">
    <source>
        <dbReference type="ARBA" id="ARBA00022729"/>
    </source>
</evidence>
<dbReference type="InterPro" id="IPR000938">
    <property type="entry name" value="CAP-Gly_domain"/>
</dbReference>